<feature type="transmembrane region" description="Helical" evidence="1">
    <location>
        <begin position="175"/>
        <end position="197"/>
    </location>
</feature>
<evidence type="ECO:0000313" key="3">
    <source>
        <dbReference type="Proteomes" id="UP000295301"/>
    </source>
</evidence>
<sequence length="234" mass="24371">MPQSHDFLKPPSASTLPDAARPLFAAAGLLYLVIIACGVWSEGIARAALITPGAPEATQEAIMAAPGLWRLSIAADLIMLLADVAIAATFLRLFSASSPTLAPLAFALRLVQAALIGAALLPLTLAPQLAPGMLWHAITLHGLGYDLGLIFFGVNCVVMAVMLRRAGLFGRVLPLALAGSGLVYLAGSFTALFAPALNAAMEPAYALPLLAESAFCLWLIIRGLRRPRAVPQAA</sequence>
<feature type="transmembrane region" description="Helical" evidence="1">
    <location>
        <begin position="73"/>
        <end position="94"/>
    </location>
</feature>
<accession>A0A4R5VHR3</accession>
<proteinExistence type="predicted"/>
<feature type="transmembrane region" description="Helical" evidence="1">
    <location>
        <begin position="203"/>
        <end position="221"/>
    </location>
</feature>
<organism evidence="2 3">
    <name type="scientific">Antarcticimicrobium luteum</name>
    <dbReference type="NCBI Taxonomy" id="2547397"/>
    <lineage>
        <taxon>Bacteria</taxon>
        <taxon>Pseudomonadati</taxon>
        <taxon>Pseudomonadota</taxon>
        <taxon>Alphaproteobacteria</taxon>
        <taxon>Rhodobacterales</taxon>
        <taxon>Paracoccaceae</taxon>
        <taxon>Antarcticimicrobium</taxon>
    </lineage>
</organism>
<keyword evidence="1" id="KW-1133">Transmembrane helix</keyword>
<feature type="transmembrane region" description="Helical" evidence="1">
    <location>
        <begin position="21"/>
        <end position="41"/>
    </location>
</feature>
<dbReference type="Proteomes" id="UP000295301">
    <property type="component" value="Unassembled WGS sequence"/>
</dbReference>
<protein>
    <submittedName>
        <fullName evidence="2">DUF4386 domain-containing protein</fullName>
    </submittedName>
</protein>
<keyword evidence="1" id="KW-0472">Membrane</keyword>
<gene>
    <name evidence="2" type="ORF">E1832_02825</name>
</gene>
<comment type="caution">
    <text evidence="2">The sequence shown here is derived from an EMBL/GenBank/DDBJ whole genome shotgun (WGS) entry which is preliminary data.</text>
</comment>
<keyword evidence="1" id="KW-0812">Transmembrane</keyword>
<evidence type="ECO:0000256" key="1">
    <source>
        <dbReference type="SAM" id="Phobius"/>
    </source>
</evidence>
<keyword evidence="3" id="KW-1185">Reference proteome</keyword>
<dbReference type="Pfam" id="PF14329">
    <property type="entry name" value="DUF4386"/>
    <property type="match status" value="1"/>
</dbReference>
<reference evidence="2 3" key="1">
    <citation type="submission" date="2019-03" db="EMBL/GenBank/DDBJ databases">
        <title>Ruegeria lutea sp. nov., a novel strain, isolated from marine sediment, the Masan Bay, South Korea.</title>
        <authorList>
            <person name="Kim J."/>
            <person name="Kim D.-Y."/>
            <person name="Lee S.-S."/>
        </authorList>
    </citation>
    <scope>NUCLEOTIDE SEQUENCE [LARGE SCALE GENOMIC DNA]</scope>
    <source>
        <strain evidence="2 3">318-1</strain>
    </source>
</reference>
<dbReference type="InterPro" id="IPR025495">
    <property type="entry name" value="DUF4386"/>
</dbReference>
<dbReference type="EMBL" id="SMUV01000044">
    <property type="protein sequence ID" value="TDK51745.1"/>
    <property type="molecule type" value="Genomic_DNA"/>
</dbReference>
<evidence type="ECO:0000313" key="2">
    <source>
        <dbReference type="EMBL" id="TDK51745.1"/>
    </source>
</evidence>
<dbReference type="AlphaFoldDB" id="A0A4R5VHR3"/>
<name>A0A4R5VHR3_9RHOB</name>
<feature type="transmembrane region" description="Helical" evidence="1">
    <location>
        <begin position="145"/>
        <end position="163"/>
    </location>
</feature>
<dbReference type="OrthoDB" id="5421633at2"/>
<feature type="transmembrane region" description="Helical" evidence="1">
    <location>
        <begin position="106"/>
        <end position="125"/>
    </location>
</feature>